<feature type="region of interest" description="Disordered" evidence="1">
    <location>
        <begin position="1"/>
        <end position="54"/>
    </location>
</feature>
<evidence type="ECO:0000256" key="1">
    <source>
        <dbReference type="SAM" id="MobiDB-lite"/>
    </source>
</evidence>
<dbReference type="Proteomes" id="UP000238348">
    <property type="component" value="Chromosome"/>
</dbReference>
<evidence type="ECO:0000313" key="3">
    <source>
        <dbReference type="Proteomes" id="UP000238348"/>
    </source>
</evidence>
<gene>
    <name evidence="2" type="ORF">SOCE26_069770</name>
</gene>
<accession>A0A2L0F1P8</accession>
<reference evidence="2 3" key="1">
    <citation type="submission" date="2015-09" db="EMBL/GenBank/DDBJ databases">
        <title>Sorangium comparison.</title>
        <authorList>
            <person name="Zaburannyi N."/>
            <person name="Bunk B."/>
            <person name="Overmann J."/>
            <person name="Mueller R."/>
        </authorList>
    </citation>
    <scope>NUCLEOTIDE SEQUENCE [LARGE SCALE GENOMIC DNA]</scope>
    <source>
        <strain evidence="2 3">So ce26</strain>
    </source>
</reference>
<sequence length="388" mass="42942">MALDGGGSDDEMSKSHVAAARRAKRKHEKEQKRKKRPPHKPLGVSTRQAVPASAPPLRWHPEIQGIEGLAALAQVPFYEAARMADAFARAHGASHPLYAAVWTRERVCALETSALVTRLEQLGIRVDHDRFIAETPWFGSAVRWARETWLPFAPAHADVHARDFVALAACELWKRWRPESPSQEGLHELLLVGEDHAERQDDIAATEHWIRFWRCLRPLLTPELRTTGAAGELLGVDDSVLFNWASDFSMAATYAAPQDAALGRRAAEVQGEILTQFSAEQDSWRLPLVCDRAEVLYVTGERIEAERILREQIEAHPTSAGAYVTLAELWAPYGSEDREAITRSLALLAQAAARPVKDAASWDLAVRIKGLRTQLRACGGDAGKAVTV</sequence>
<feature type="compositionally biased region" description="Basic residues" evidence="1">
    <location>
        <begin position="19"/>
        <end position="39"/>
    </location>
</feature>
<name>A0A2L0F1P8_SORCE</name>
<dbReference type="EMBL" id="CP012673">
    <property type="protein sequence ID" value="AUX45485.1"/>
    <property type="molecule type" value="Genomic_DNA"/>
</dbReference>
<protein>
    <submittedName>
        <fullName evidence="2">Uncharacterized protein</fullName>
    </submittedName>
</protein>
<proteinExistence type="predicted"/>
<organism evidence="2 3">
    <name type="scientific">Sorangium cellulosum</name>
    <name type="common">Polyangium cellulosum</name>
    <dbReference type="NCBI Taxonomy" id="56"/>
    <lineage>
        <taxon>Bacteria</taxon>
        <taxon>Pseudomonadati</taxon>
        <taxon>Myxococcota</taxon>
        <taxon>Polyangia</taxon>
        <taxon>Polyangiales</taxon>
        <taxon>Polyangiaceae</taxon>
        <taxon>Sorangium</taxon>
    </lineage>
</organism>
<evidence type="ECO:0000313" key="2">
    <source>
        <dbReference type="EMBL" id="AUX45485.1"/>
    </source>
</evidence>
<dbReference type="AlphaFoldDB" id="A0A2L0F1P8"/>